<keyword evidence="2" id="KW-0378">Hydrolase</keyword>
<dbReference type="Gene3D" id="3.40.50.1820">
    <property type="entry name" value="alpha/beta hydrolase"/>
    <property type="match status" value="1"/>
</dbReference>
<dbReference type="Proteomes" id="UP000216101">
    <property type="component" value="Unassembled WGS sequence"/>
</dbReference>
<dbReference type="Pfam" id="PF01738">
    <property type="entry name" value="DLH"/>
    <property type="match status" value="1"/>
</dbReference>
<accession>A0A266Q7C9</accession>
<evidence type="ECO:0000313" key="3">
    <source>
        <dbReference type="Proteomes" id="UP000216101"/>
    </source>
</evidence>
<feature type="domain" description="Dienelactone hydrolase" evidence="1">
    <location>
        <begin position="18"/>
        <end position="248"/>
    </location>
</feature>
<dbReference type="GO" id="GO:0016787">
    <property type="term" value="F:hydrolase activity"/>
    <property type="evidence" value="ECO:0007669"/>
    <property type="project" value="UniProtKB-KW"/>
</dbReference>
<dbReference type="EMBL" id="NHNI01000001">
    <property type="protein sequence ID" value="OZY85526.1"/>
    <property type="molecule type" value="Genomic_DNA"/>
</dbReference>
<protein>
    <submittedName>
        <fullName evidence="2">Dienelactone hydrolase</fullName>
    </submittedName>
</protein>
<dbReference type="RefSeq" id="WP_094983415.1">
    <property type="nucleotide sequence ID" value="NZ_NHNI01000001.1"/>
</dbReference>
<comment type="caution">
    <text evidence="2">The sequence shown here is derived from an EMBL/GenBank/DDBJ whole genome shotgun (WGS) entry which is preliminary data.</text>
</comment>
<gene>
    <name evidence="2" type="ORF">CBP51_00285</name>
</gene>
<evidence type="ECO:0000259" key="1">
    <source>
        <dbReference type="Pfam" id="PF01738"/>
    </source>
</evidence>
<proteinExistence type="predicted"/>
<reference evidence="3" key="1">
    <citation type="submission" date="2017-05" db="EMBL/GenBank/DDBJ databases">
        <authorList>
            <person name="Barney B.M."/>
        </authorList>
    </citation>
    <scope>NUCLEOTIDE SEQUENCE [LARGE SCALE GENOMIC DNA]</scope>
    <source>
        <strain evidence="3">PSBB022</strain>
    </source>
</reference>
<dbReference type="InterPro" id="IPR002925">
    <property type="entry name" value="Dienelactn_hydro"/>
</dbReference>
<sequence>MLIQDHQVDLNTPTGLMRCYVYRPKETSDTAGKKFPAIILYSEIFQQTTPIRRSAQIMAGHGFIVIVPEVFHELNPIGTVLGYDDAGRDKGNADKVAKTLEAHDTDTQAMIDYVQTLEYYSGRIGAMGFCLGGGLAYRAAINPAIAATSCFYATDIHSGLTPSNLGNESLTRTGEIKGELQMIWGKQDPHIPPEGRAKVYANLVAKGVNFTWHEVNGVHAFMRDEGERYDAELQLWGYQTAIGMFKRVLY</sequence>
<dbReference type="PANTHER" id="PTHR47562:SF2">
    <property type="entry name" value="CARBOXYMETHYLENEBUTENOLIDASE-RELATED"/>
    <property type="match status" value="1"/>
</dbReference>
<organism evidence="2 3">
    <name type="scientific">Cellvibrio mixtus</name>
    <dbReference type="NCBI Taxonomy" id="39650"/>
    <lineage>
        <taxon>Bacteria</taxon>
        <taxon>Pseudomonadati</taxon>
        <taxon>Pseudomonadota</taxon>
        <taxon>Gammaproteobacteria</taxon>
        <taxon>Cellvibrionales</taxon>
        <taxon>Cellvibrionaceae</taxon>
        <taxon>Cellvibrio</taxon>
    </lineage>
</organism>
<keyword evidence="3" id="KW-1185">Reference proteome</keyword>
<evidence type="ECO:0000313" key="2">
    <source>
        <dbReference type="EMBL" id="OZY85526.1"/>
    </source>
</evidence>
<dbReference type="InterPro" id="IPR029058">
    <property type="entry name" value="AB_hydrolase_fold"/>
</dbReference>
<name>A0A266Q7C9_9GAMM</name>
<dbReference type="STRING" id="1209072.GCA_000766945_00898"/>
<dbReference type="PANTHER" id="PTHR47562">
    <property type="match status" value="1"/>
</dbReference>
<dbReference type="SUPFAM" id="SSF53474">
    <property type="entry name" value="alpha/beta-Hydrolases"/>
    <property type="match status" value="1"/>
</dbReference>
<dbReference type="AlphaFoldDB" id="A0A266Q7C9"/>